<keyword evidence="1" id="KW-0812">Transmembrane</keyword>
<name>A0A7J8GKE3_MOLMO</name>
<dbReference type="InParanoid" id="A0A7J8GKE3"/>
<keyword evidence="1" id="KW-0472">Membrane</keyword>
<evidence type="ECO:0000256" key="1">
    <source>
        <dbReference type="SAM" id="Phobius"/>
    </source>
</evidence>
<keyword evidence="3" id="KW-1185">Reference proteome</keyword>
<keyword evidence="1" id="KW-1133">Transmembrane helix</keyword>
<evidence type="ECO:0000313" key="2">
    <source>
        <dbReference type="EMBL" id="KAF6460574.1"/>
    </source>
</evidence>
<dbReference type="EMBL" id="JACASF010000009">
    <property type="protein sequence ID" value="KAF6460574.1"/>
    <property type="molecule type" value="Genomic_DNA"/>
</dbReference>
<evidence type="ECO:0000313" key="3">
    <source>
        <dbReference type="Proteomes" id="UP000550707"/>
    </source>
</evidence>
<protein>
    <submittedName>
        <fullName evidence="2">Uncharacterized protein</fullName>
    </submittedName>
</protein>
<reference evidence="2 3" key="1">
    <citation type="journal article" date="2020" name="Nature">
        <title>Six reference-quality genomes reveal evolution of bat adaptations.</title>
        <authorList>
            <person name="Jebb D."/>
            <person name="Huang Z."/>
            <person name="Pippel M."/>
            <person name="Hughes G.M."/>
            <person name="Lavrichenko K."/>
            <person name="Devanna P."/>
            <person name="Winkler S."/>
            <person name="Jermiin L.S."/>
            <person name="Skirmuntt E.C."/>
            <person name="Katzourakis A."/>
            <person name="Burkitt-Gray L."/>
            <person name="Ray D.A."/>
            <person name="Sullivan K.A.M."/>
            <person name="Roscito J.G."/>
            <person name="Kirilenko B.M."/>
            <person name="Davalos L.M."/>
            <person name="Corthals A.P."/>
            <person name="Power M.L."/>
            <person name="Jones G."/>
            <person name="Ransome R.D."/>
            <person name="Dechmann D.K.N."/>
            <person name="Locatelli A.G."/>
            <person name="Puechmaille S.J."/>
            <person name="Fedrigo O."/>
            <person name="Jarvis E.D."/>
            <person name="Hiller M."/>
            <person name="Vernes S.C."/>
            <person name="Myers E.W."/>
            <person name="Teeling E.C."/>
        </authorList>
    </citation>
    <scope>NUCLEOTIDE SEQUENCE [LARGE SCALE GENOMIC DNA]</scope>
    <source>
        <strain evidence="2">MMolMol1</strain>
        <tissue evidence="2">Muscle</tissue>
    </source>
</reference>
<sequence length="147" mass="16635">MCLQRELNPGLSGPQADALTAEPNLPGLLLQLLRFCLSLTFDNLIIICLNVSFIGVLYFFNRIFLKISFVCLFVLSSPEDIFQFFVQIEREGERGRERERNIDVKGHIEGLPPARPTRAGDKLQPKYVPLAGTEPGSLWTAGRRFNR</sequence>
<feature type="transmembrane region" description="Helical" evidence="1">
    <location>
        <begin position="32"/>
        <end position="60"/>
    </location>
</feature>
<dbReference type="AlphaFoldDB" id="A0A7J8GKE3"/>
<dbReference type="Proteomes" id="UP000550707">
    <property type="component" value="Unassembled WGS sequence"/>
</dbReference>
<accession>A0A7J8GKE3</accession>
<comment type="caution">
    <text evidence="2">The sequence shown here is derived from an EMBL/GenBank/DDBJ whole genome shotgun (WGS) entry which is preliminary data.</text>
</comment>
<organism evidence="2 3">
    <name type="scientific">Molossus molossus</name>
    <name type="common">Pallas' mastiff bat</name>
    <name type="synonym">Vespertilio molossus</name>
    <dbReference type="NCBI Taxonomy" id="27622"/>
    <lineage>
        <taxon>Eukaryota</taxon>
        <taxon>Metazoa</taxon>
        <taxon>Chordata</taxon>
        <taxon>Craniata</taxon>
        <taxon>Vertebrata</taxon>
        <taxon>Euteleostomi</taxon>
        <taxon>Mammalia</taxon>
        <taxon>Eutheria</taxon>
        <taxon>Laurasiatheria</taxon>
        <taxon>Chiroptera</taxon>
        <taxon>Yangochiroptera</taxon>
        <taxon>Molossidae</taxon>
        <taxon>Molossus</taxon>
    </lineage>
</organism>
<proteinExistence type="predicted"/>
<gene>
    <name evidence="2" type="ORF">HJG59_011486</name>
</gene>